<evidence type="ECO:0000313" key="2">
    <source>
        <dbReference type="Proteomes" id="UP000287166"/>
    </source>
</evidence>
<dbReference type="AlphaFoldDB" id="A0A401H5D1"/>
<organism evidence="1 2">
    <name type="scientific">Sparassis crispa</name>
    <dbReference type="NCBI Taxonomy" id="139825"/>
    <lineage>
        <taxon>Eukaryota</taxon>
        <taxon>Fungi</taxon>
        <taxon>Dikarya</taxon>
        <taxon>Basidiomycota</taxon>
        <taxon>Agaricomycotina</taxon>
        <taxon>Agaricomycetes</taxon>
        <taxon>Polyporales</taxon>
        <taxon>Sparassidaceae</taxon>
        <taxon>Sparassis</taxon>
    </lineage>
</organism>
<evidence type="ECO:0000313" key="1">
    <source>
        <dbReference type="EMBL" id="GBE89601.1"/>
    </source>
</evidence>
<accession>A0A401H5D1</accession>
<dbReference type="RefSeq" id="XP_027620514.1">
    <property type="nucleotide sequence ID" value="XM_027764713.1"/>
</dbReference>
<dbReference type="InParanoid" id="A0A401H5D1"/>
<dbReference type="Gene3D" id="3.80.10.10">
    <property type="entry name" value="Ribonuclease Inhibitor"/>
    <property type="match status" value="1"/>
</dbReference>
<sequence length="539" mass="62351">MTKFACTIPERRSRRGRLTTLSCDVYNLIVDEFQYQPEETSIWVYKSTLASWALVCRFFHHLATPKLFEVFTFEKEQGDKDDPQLEQWIMELNRGNDVAHALAPKVKHLTFMNWKEEYMAQKFKFSQRRLASLTSALRYFTNTVNITLLNSPIDVRLFTAIATLPNLQTLCIRNCEFQELRKPVVLPADGIPGLKALEVLEVDYAEEYIPAIISMAATPSLRSLVTTEWKIAKGIMKQDVNIPLEKLEVPLQPRGVAIVSTFLDRTPSIHDLSLVDILQDNRTPEGHEEIRRITLKLKQSSLPRLKKLKCPTHLFPSLWRSRPISTLSLMEPRDWIPLSTRMRKEEGQPPSYPFEDLARDSTLHELEIPLELYALYPLAEFFPPLDRLSICFPVHVSPKNPNGFQIVCGLRKPKMTVRYLQLYFFGLYEAGYAFDLVQQHSIIVTYLAKEFPTATCISMVESLEWHRSEHGDKWTPIMRQCEYFRRLLVVCQELWKSNMSAVRDFDGLLTETFQDDPEANAMLQAMLGKDCLPVTLFSH</sequence>
<proteinExistence type="predicted"/>
<name>A0A401H5D1_9APHY</name>
<comment type="caution">
    <text evidence="1">The sequence shown here is derived from an EMBL/GenBank/DDBJ whole genome shotgun (WGS) entry which is preliminary data.</text>
</comment>
<dbReference type="GeneID" id="38786518"/>
<reference evidence="1 2" key="1">
    <citation type="journal article" date="2018" name="Sci. Rep.">
        <title>Genome sequence of the cauliflower mushroom Sparassis crispa (Hanabiratake) and its association with beneficial usage.</title>
        <authorList>
            <person name="Kiyama R."/>
            <person name="Furutani Y."/>
            <person name="Kawaguchi K."/>
            <person name="Nakanishi T."/>
        </authorList>
    </citation>
    <scope>NUCLEOTIDE SEQUENCE [LARGE SCALE GENOMIC DNA]</scope>
</reference>
<dbReference type="OrthoDB" id="3256662at2759"/>
<protein>
    <submittedName>
        <fullName evidence="1">Uncharacterized protein</fullName>
    </submittedName>
</protein>
<dbReference type="Proteomes" id="UP000287166">
    <property type="component" value="Unassembled WGS sequence"/>
</dbReference>
<keyword evidence="2" id="KW-1185">Reference proteome</keyword>
<dbReference type="InterPro" id="IPR032675">
    <property type="entry name" value="LRR_dom_sf"/>
</dbReference>
<dbReference type="EMBL" id="BFAD01000016">
    <property type="protein sequence ID" value="GBE89601.1"/>
    <property type="molecule type" value="Genomic_DNA"/>
</dbReference>
<gene>
    <name evidence="1" type="ORF">SCP_1602640</name>
</gene>